<evidence type="ECO:0000256" key="1">
    <source>
        <dbReference type="ARBA" id="ARBA00004418"/>
    </source>
</evidence>
<evidence type="ECO:0000256" key="4">
    <source>
        <dbReference type="ARBA" id="ARBA00022729"/>
    </source>
</evidence>
<feature type="signal peptide" evidence="5">
    <location>
        <begin position="1"/>
        <end position="18"/>
    </location>
</feature>
<organism evidence="7 8">
    <name type="scientific">Thalassospira xiamenensis M-5 = DSM 17429</name>
    <dbReference type="NCBI Taxonomy" id="1123366"/>
    <lineage>
        <taxon>Bacteria</taxon>
        <taxon>Pseudomonadati</taxon>
        <taxon>Pseudomonadota</taxon>
        <taxon>Alphaproteobacteria</taxon>
        <taxon>Rhodospirillales</taxon>
        <taxon>Thalassospiraceae</taxon>
        <taxon>Thalassospira</taxon>
    </lineage>
</organism>
<dbReference type="Pfam" id="PF00496">
    <property type="entry name" value="SBP_bac_5"/>
    <property type="match status" value="1"/>
</dbReference>
<evidence type="ECO:0000256" key="3">
    <source>
        <dbReference type="ARBA" id="ARBA00022448"/>
    </source>
</evidence>
<dbReference type="Gene3D" id="3.10.105.10">
    <property type="entry name" value="Dipeptide-binding Protein, Domain 3"/>
    <property type="match status" value="1"/>
</dbReference>
<protein>
    <submittedName>
        <fullName evidence="7">ABC-type dipeptide transport system, periplasmic component</fullName>
    </submittedName>
</protein>
<dbReference type="PANTHER" id="PTHR30290">
    <property type="entry name" value="PERIPLASMIC BINDING COMPONENT OF ABC TRANSPORTER"/>
    <property type="match status" value="1"/>
</dbReference>
<reference evidence="7 8" key="1">
    <citation type="journal article" date="2012" name="J. Bacteriol.">
        <title>Genome sequence of Thalassospira xiamenensis type strain M-5.</title>
        <authorList>
            <person name="Lai Q."/>
            <person name="Shao Z."/>
        </authorList>
    </citation>
    <scope>NUCLEOTIDE SEQUENCE [LARGE SCALE GENOMIC DNA]</scope>
    <source>
        <strain evidence="7 8">M-5</strain>
    </source>
</reference>
<dbReference type="RefSeq" id="WP_007092077.1">
    <property type="nucleotide sequence ID" value="NZ_CP004388.1"/>
</dbReference>
<feature type="domain" description="Solute-binding protein family 5" evidence="6">
    <location>
        <begin position="79"/>
        <end position="451"/>
    </location>
</feature>
<dbReference type="InterPro" id="IPR000914">
    <property type="entry name" value="SBP_5_dom"/>
</dbReference>
<dbReference type="InterPro" id="IPR030678">
    <property type="entry name" value="Peptide/Ni-bd"/>
</dbReference>
<name>A0AB72UFS9_9PROT</name>
<keyword evidence="4 5" id="KW-0732">Signal</keyword>
<dbReference type="PIRSF" id="PIRSF002741">
    <property type="entry name" value="MppA"/>
    <property type="match status" value="1"/>
</dbReference>
<evidence type="ECO:0000313" key="7">
    <source>
        <dbReference type="EMBL" id="AJD52972.1"/>
    </source>
</evidence>
<dbReference type="InterPro" id="IPR039424">
    <property type="entry name" value="SBP_5"/>
</dbReference>
<dbReference type="AlphaFoldDB" id="A0AB72UFS9"/>
<dbReference type="PANTHER" id="PTHR30290:SF9">
    <property type="entry name" value="OLIGOPEPTIDE-BINDING PROTEIN APPA"/>
    <property type="match status" value="1"/>
</dbReference>
<dbReference type="GO" id="GO:0043190">
    <property type="term" value="C:ATP-binding cassette (ABC) transporter complex"/>
    <property type="evidence" value="ECO:0007669"/>
    <property type="project" value="InterPro"/>
</dbReference>
<sequence length="542" mass="59058">MFSKALKGVAFAALIAGAGITAATLGADQAKAGEGNIVVTYKDDVSTLDPAIGYDWQNWSMIKSLFDGLMDYEPGTTTLKPDLATDYTVSDDGLTYTFNLRKGVTFHNGREFKASDVKYTLERVVNPKTQSPGAGFFDTIKGFAEESAGETESLSGIEVVDDYTIKFTLNQPDAAFLHKMALNFAHIVPKEAVEEWGQDFGKHPVGTGAFALEDWTLGQHLIFKANPDYHIDGIPKLDSITVEVGQEPVVALLRLQRGEVDIAGDGIPPAKFLEVMNDPEYKDLVVSGEQLHTGYITLNTNIPPFDNLKVREAVNMAVNKDRIVRVINGRAQPANQPLPPLMPGYNNDYAGYAFDPDKAKELLAEAGYADGVETTLFVANTDPQPRIAQAIQQDLSAIGMKVEIKSLAQANVIAAGGEADQAPMIWSGGMAWIADFPDPSNFYGPILGCGGAVPGGWNWSWYCNEELDAEASKADAMADPSQADARIDMWRDIFTKVMADAPWVPVFNEQRFTIRSPRIVADDALLVDPVHIPVHYDYIAVK</sequence>
<dbReference type="SUPFAM" id="SSF53850">
    <property type="entry name" value="Periplasmic binding protein-like II"/>
    <property type="match status" value="1"/>
</dbReference>
<evidence type="ECO:0000256" key="5">
    <source>
        <dbReference type="SAM" id="SignalP"/>
    </source>
</evidence>
<dbReference type="GeneID" id="31928533"/>
<evidence type="ECO:0000256" key="2">
    <source>
        <dbReference type="ARBA" id="ARBA00005695"/>
    </source>
</evidence>
<dbReference type="GO" id="GO:0015833">
    <property type="term" value="P:peptide transport"/>
    <property type="evidence" value="ECO:0007669"/>
    <property type="project" value="TreeGrafter"/>
</dbReference>
<feature type="chain" id="PRO_5044503004" evidence="5">
    <location>
        <begin position="19"/>
        <end position="542"/>
    </location>
</feature>
<accession>A0AB72UFS9</accession>
<evidence type="ECO:0000313" key="8">
    <source>
        <dbReference type="Proteomes" id="UP000007127"/>
    </source>
</evidence>
<dbReference type="Proteomes" id="UP000007127">
    <property type="component" value="Chromosome"/>
</dbReference>
<gene>
    <name evidence="7" type="ORF">TH3_14300</name>
</gene>
<keyword evidence="3" id="KW-0813">Transport</keyword>
<dbReference type="EMBL" id="CP004388">
    <property type="protein sequence ID" value="AJD52972.1"/>
    <property type="molecule type" value="Genomic_DNA"/>
</dbReference>
<dbReference type="Gene3D" id="3.40.190.10">
    <property type="entry name" value="Periplasmic binding protein-like II"/>
    <property type="match status" value="1"/>
</dbReference>
<proteinExistence type="inferred from homology"/>
<dbReference type="GO" id="GO:1904680">
    <property type="term" value="F:peptide transmembrane transporter activity"/>
    <property type="evidence" value="ECO:0007669"/>
    <property type="project" value="TreeGrafter"/>
</dbReference>
<dbReference type="KEGG" id="txi:TH3_14300"/>
<comment type="similarity">
    <text evidence="2">Belongs to the bacterial solute-binding protein 5 family.</text>
</comment>
<evidence type="ECO:0000259" key="6">
    <source>
        <dbReference type="Pfam" id="PF00496"/>
    </source>
</evidence>
<dbReference type="GO" id="GO:0030288">
    <property type="term" value="C:outer membrane-bounded periplasmic space"/>
    <property type="evidence" value="ECO:0007669"/>
    <property type="project" value="UniProtKB-ARBA"/>
</dbReference>
<comment type="subcellular location">
    <subcellularLocation>
        <location evidence="1">Periplasm</location>
    </subcellularLocation>
</comment>
<dbReference type="CDD" id="cd00995">
    <property type="entry name" value="PBP2_NikA_DppA_OppA_like"/>
    <property type="match status" value="1"/>
</dbReference>